<organism evidence="2 3">
    <name type="scientific">Pseudoalteromonas lipolytica</name>
    <dbReference type="NCBI Taxonomy" id="570156"/>
    <lineage>
        <taxon>Bacteria</taxon>
        <taxon>Pseudomonadati</taxon>
        <taxon>Pseudomonadota</taxon>
        <taxon>Gammaproteobacteria</taxon>
        <taxon>Alteromonadales</taxon>
        <taxon>Pseudoalteromonadaceae</taxon>
        <taxon>Pseudoalteromonas</taxon>
    </lineage>
</organism>
<proteinExistence type="predicted"/>
<gene>
    <name evidence="2" type="ORF">D0907_18730</name>
</gene>
<sequence length="341" mass="38383">MLLKDKSPTKSNSPKIQAGEKQELDIAFYLRRAFKDHPQVFVFNDVKFKHNNETAQIDHLIVYTYGFILIESKSITGEVAINEHQEWSRSYRGKWQGMPSPIKQVELQVALLKSLVIDNAQHLLPRMFGKIQQNFGGREWHSLCAISSNAIINRDCMPKSLEDRLVKSEFIADKLLQIMKLPTSTPNALHFLSTNARPWFSKESITRICKFLLEKNIAPTEQLITDTTSLNLSEPTPIYSGETKAEALSNSEQPRVINLQCKGCGSVNTLEAHSGRYGYYVTCSKCNTNTPMKAPCVQCEDVNTKVSKRKDAYSLICGSCENKALIVFDNSVALATATKEK</sequence>
<evidence type="ECO:0000259" key="1">
    <source>
        <dbReference type="PROSITE" id="PS50965"/>
    </source>
</evidence>
<dbReference type="RefSeq" id="WP_118845007.1">
    <property type="nucleotide sequence ID" value="NZ_CP032091.1"/>
</dbReference>
<evidence type="ECO:0000313" key="3">
    <source>
        <dbReference type="Proteomes" id="UP000264605"/>
    </source>
</evidence>
<dbReference type="PROSITE" id="PS50965">
    <property type="entry name" value="NERD"/>
    <property type="match status" value="1"/>
</dbReference>
<dbReference type="EMBL" id="CP032091">
    <property type="protein sequence ID" value="AXV67345.1"/>
    <property type="molecule type" value="Genomic_DNA"/>
</dbReference>
<evidence type="ECO:0000313" key="2">
    <source>
        <dbReference type="EMBL" id="AXV67345.1"/>
    </source>
</evidence>
<dbReference type="Proteomes" id="UP000264605">
    <property type="component" value="Plasmid unnamed1"/>
</dbReference>
<keyword evidence="2" id="KW-0614">Plasmid</keyword>
<dbReference type="GeneID" id="99507523"/>
<dbReference type="AlphaFoldDB" id="A0AAD0WEC7"/>
<reference evidence="2 3" key="1">
    <citation type="submission" date="2018-08" db="EMBL/GenBank/DDBJ databases">
        <title>Draft genome sequence of Pseudoalteromonas donghaensis HJ51.</title>
        <authorList>
            <person name="Oh J."/>
            <person name="Roh D."/>
        </authorList>
    </citation>
    <scope>NUCLEOTIDE SEQUENCE [LARGE SCALE GENOMIC DNA]</scope>
    <source>
        <strain evidence="2 3">HJ51</strain>
        <plasmid evidence="2 3">unnamed1</plasmid>
    </source>
</reference>
<geneLocation type="plasmid" evidence="2 3">
    <name>unnamed1</name>
</geneLocation>
<dbReference type="InterPro" id="IPR011528">
    <property type="entry name" value="NERD"/>
</dbReference>
<dbReference type="KEGG" id="pdj:D0907_18730"/>
<accession>A0AAD0WEC7</accession>
<dbReference type="Pfam" id="PF08378">
    <property type="entry name" value="NERD"/>
    <property type="match status" value="1"/>
</dbReference>
<name>A0AAD0WEC7_9GAMM</name>
<feature type="domain" description="NERD" evidence="1">
    <location>
        <begin position="18"/>
        <end position="135"/>
    </location>
</feature>
<protein>
    <submittedName>
        <fullName evidence="2">NERD domain-containing protein</fullName>
    </submittedName>
</protein>